<proteinExistence type="predicted"/>
<feature type="region of interest" description="Disordered" evidence="1">
    <location>
        <begin position="170"/>
        <end position="194"/>
    </location>
</feature>
<reference evidence="2 3" key="1">
    <citation type="submission" date="2015-09" db="EMBL/GenBank/DDBJ databases">
        <title>Genome announcement of multiple Pseudomonas syringae strains.</title>
        <authorList>
            <person name="Thakur S."/>
            <person name="Wang P.W."/>
            <person name="Gong Y."/>
            <person name="Weir B.S."/>
            <person name="Guttman D.S."/>
        </authorList>
    </citation>
    <scope>NUCLEOTIDE SEQUENCE [LARGE SCALE GENOMIC DNA]</scope>
    <source>
        <strain evidence="2 3">ICMP9419</strain>
    </source>
</reference>
<dbReference type="Proteomes" id="UP000050381">
    <property type="component" value="Unassembled WGS sequence"/>
</dbReference>
<accession>A0A0N8R3L3</accession>
<name>A0A0N8R3L3_PSESX</name>
<evidence type="ECO:0000313" key="2">
    <source>
        <dbReference type="EMBL" id="KPW89910.1"/>
    </source>
</evidence>
<evidence type="ECO:0000313" key="3">
    <source>
        <dbReference type="Proteomes" id="UP000050381"/>
    </source>
</evidence>
<gene>
    <name evidence="2" type="ORF">ALO79_200239</name>
</gene>
<comment type="caution">
    <text evidence="2">The sequence shown here is derived from an EMBL/GenBank/DDBJ whole genome shotgun (WGS) entry which is preliminary data.</text>
</comment>
<dbReference type="AlphaFoldDB" id="A0A0N8R3L3"/>
<dbReference type="EMBL" id="LJQD01000528">
    <property type="protein sequence ID" value="KPW89910.1"/>
    <property type="molecule type" value="Genomic_DNA"/>
</dbReference>
<organism evidence="2 3">
    <name type="scientific">Pseudomonas syringae pv. castaneae</name>
    <dbReference type="NCBI Taxonomy" id="264450"/>
    <lineage>
        <taxon>Bacteria</taxon>
        <taxon>Pseudomonadati</taxon>
        <taxon>Pseudomonadota</taxon>
        <taxon>Gammaproteobacteria</taxon>
        <taxon>Pseudomonadales</taxon>
        <taxon>Pseudomonadaceae</taxon>
        <taxon>Pseudomonas</taxon>
        <taxon>Pseudomonas syringae</taxon>
    </lineage>
</organism>
<evidence type="ECO:0000256" key="1">
    <source>
        <dbReference type="SAM" id="MobiDB-lite"/>
    </source>
</evidence>
<protein>
    <submittedName>
        <fullName evidence="2">Uncharacterized protein</fullName>
    </submittedName>
</protein>
<sequence length="335" mass="36376">MLGNGPDHVQDLADILRLVGQGLHQPTRHLHVTGEGANRVNRVADPLLSEGCRLTGLTRGVGGGNCVARHFLYGSGHFGDGRGGLFNFVVLLLQALGAVEGDGVQLIGCRCQLRRRTTDALQRIAQVFLHGRQGLEQAAHFVIAMGLDRPGQVTYSHAFRGAQRFTQGFDDAARQQHRQDDGSQGGQDDEQANDHPGTGVMLLGFLALDGHLFGKQLRQVIELLAGTVHDGFHVHQQQFDQFVAAPLLREDEGLRDTRAVGGKRLLELVVERFAFRGHDELFVTGDFFAQFLVTDIHLPTVDRDVLGVLVQGHAQGDGSNAQHPLANLVTAANAR</sequence>
<feature type="compositionally biased region" description="Basic and acidic residues" evidence="1">
    <location>
        <begin position="171"/>
        <end position="181"/>
    </location>
</feature>